<dbReference type="Proteomes" id="UP000695000">
    <property type="component" value="Unplaced"/>
</dbReference>
<accession>A0ABM1N2V2</accession>
<feature type="region of interest" description="Disordered" evidence="1">
    <location>
        <begin position="39"/>
        <end position="76"/>
    </location>
</feature>
<dbReference type="SUPFAM" id="SSF81296">
    <property type="entry name" value="E set domains"/>
    <property type="match status" value="1"/>
</dbReference>
<dbReference type="InterPro" id="IPR000451">
    <property type="entry name" value="NFkB/Dor"/>
</dbReference>
<dbReference type="InterPro" id="IPR002909">
    <property type="entry name" value="IPT_dom"/>
</dbReference>
<dbReference type="InterPro" id="IPR037059">
    <property type="entry name" value="RHD_DNA_bind_dom_sf"/>
</dbReference>
<dbReference type="SUPFAM" id="SSF49417">
    <property type="entry name" value="p53-like transcription factors"/>
    <property type="match status" value="1"/>
</dbReference>
<dbReference type="InterPro" id="IPR014756">
    <property type="entry name" value="Ig_E-set"/>
</dbReference>
<protein>
    <submittedName>
        <fullName evidence="4">Transcription factor p65 homolog isoform X2</fullName>
    </submittedName>
</protein>
<organism evidence="3 4">
    <name type="scientific">Nicrophorus vespilloides</name>
    <name type="common">Boreal carrion beetle</name>
    <dbReference type="NCBI Taxonomy" id="110193"/>
    <lineage>
        <taxon>Eukaryota</taxon>
        <taxon>Metazoa</taxon>
        <taxon>Ecdysozoa</taxon>
        <taxon>Arthropoda</taxon>
        <taxon>Hexapoda</taxon>
        <taxon>Insecta</taxon>
        <taxon>Pterygota</taxon>
        <taxon>Neoptera</taxon>
        <taxon>Endopterygota</taxon>
        <taxon>Coleoptera</taxon>
        <taxon>Polyphaga</taxon>
        <taxon>Staphyliniformia</taxon>
        <taxon>Silphidae</taxon>
        <taxon>Nicrophorinae</taxon>
        <taxon>Nicrophorus</taxon>
    </lineage>
</organism>
<dbReference type="Gene3D" id="2.60.40.340">
    <property type="entry name" value="Rel homology domain (RHD), DNA-binding domain"/>
    <property type="match status" value="1"/>
</dbReference>
<feature type="domain" description="RHD" evidence="2">
    <location>
        <begin position="82"/>
        <end position="261"/>
    </location>
</feature>
<dbReference type="PANTHER" id="PTHR24169">
    <property type="entry name" value="NUCLEAR FACTOR NF-KAPPA-B PROTEIN"/>
    <property type="match status" value="1"/>
</dbReference>
<dbReference type="PANTHER" id="PTHR24169:SF25">
    <property type="entry name" value="DORSAL-RELATED IMMUNITY FACTOR DIF-RELATED"/>
    <property type="match status" value="1"/>
</dbReference>
<dbReference type="InterPro" id="IPR011539">
    <property type="entry name" value="RHD_DNA_bind_dom"/>
</dbReference>
<dbReference type="RefSeq" id="XP_017781152.1">
    <property type="nucleotide sequence ID" value="XM_017925663.1"/>
</dbReference>
<evidence type="ECO:0000313" key="4">
    <source>
        <dbReference type="RefSeq" id="XP_017781152.1"/>
    </source>
</evidence>
<evidence type="ECO:0000313" key="3">
    <source>
        <dbReference type="Proteomes" id="UP000695000"/>
    </source>
</evidence>
<dbReference type="Pfam" id="PF00554">
    <property type="entry name" value="RHD_DNA_bind"/>
    <property type="match status" value="1"/>
</dbReference>
<dbReference type="InterPro" id="IPR030492">
    <property type="entry name" value="RHD_CS"/>
</dbReference>
<name>A0ABM1N2V2_NICVS</name>
<dbReference type="GeneID" id="108565974"/>
<dbReference type="InterPro" id="IPR008967">
    <property type="entry name" value="p53-like_TF_DNA-bd_sf"/>
</dbReference>
<dbReference type="PRINTS" id="PR00057">
    <property type="entry name" value="NFKBTNSCPFCT"/>
</dbReference>
<dbReference type="Pfam" id="PF16179">
    <property type="entry name" value="RHD_dimer"/>
    <property type="match status" value="1"/>
</dbReference>
<evidence type="ECO:0000259" key="2">
    <source>
        <dbReference type="PROSITE" id="PS50254"/>
    </source>
</evidence>
<proteinExistence type="predicted"/>
<dbReference type="CDD" id="cd07887">
    <property type="entry name" value="RHD-n_Dorsal_Dif"/>
    <property type="match status" value="1"/>
</dbReference>
<dbReference type="SMART" id="SM00429">
    <property type="entry name" value="IPT"/>
    <property type="match status" value="1"/>
</dbReference>
<dbReference type="InterPro" id="IPR032397">
    <property type="entry name" value="RHD_dimer"/>
</dbReference>
<evidence type="ECO:0000256" key="1">
    <source>
        <dbReference type="SAM" id="MobiDB-lite"/>
    </source>
</evidence>
<keyword evidence="3" id="KW-1185">Reference proteome</keyword>
<feature type="compositionally biased region" description="Polar residues" evidence="1">
    <location>
        <begin position="58"/>
        <end position="75"/>
    </location>
</feature>
<dbReference type="CDD" id="cd01177">
    <property type="entry name" value="IPT_NFkappaB"/>
    <property type="match status" value="1"/>
</dbReference>
<sequence length="602" mass="66427">MDEHSLGPARQLQQRPIEESINISDVIEVIETDPDFKQATCLSSSSSSSPPQTTSSSVTRSNGSAGTGTMFNNSPIDPAQIRRQATVRIIEQPASKALRFRYECEGRSAGSIPGVNSTAENKTFPTIQIDGYKGKAVVVVSCVTKDHPHRPHPHNLVGRDGCKRGVCTMEISPDSMSISFSNLGIQCVKKKDIEAHLRVREEIRVDPFKTGYTHRSQPTSIDLNSVRLCFQVFTEGDKPGKFTVPLQPVVSDPIYDKKSMTDLTIVKLSDCVSSVDGGRKDIIVLCEKVSKEDIQIRFYEEKDGLVVWEGLGDFQPSQVHKQTAIWFKTPRYRTLDITEPVKVNIQLRRPSDGAISEPLPFELLPLDSGIKRKRKFEPDPNGKLIRQLPEQDNDNRDASIQFNIRNMQTDVKVEPLDVISYRSPIYTGGAMSPIYPTSSMSPQQMYSMPVHVNLGPTPPPVELQQFINYPPNNNLNPGGLPQTIGSIAGGSSMPSASGVLPSMNSWNIPSSMQPPMQPTNVVDLEAGTRMSMSGLSSLLDLDSQQMELRQINLNSGELGDLGTNNLSENFTQNLSLSDMPRVDNMTDSLTRLAQTTYDKMCG</sequence>
<dbReference type="InterPro" id="IPR013783">
    <property type="entry name" value="Ig-like_fold"/>
</dbReference>
<feature type="compositionally biased region" description="Low complexity" evidence="1">
    <location>
        <begin position="43"/>
        <end position="57"/>
    </location>
</feature>
<gene>
    <name evidence="4" type="primary">LOC108565974</name>
</gene>
<dbReference type="Gene3D" id="2.60.40.10">
    <property type="entry name" value="Immunoglobulins"/>
    <property type="match status" value="1"/>
</dbReference>
<dbReference type="PROSITE" id="PS01204">
    <property type="entry name" value="REL_1"/>
    <property type="match status" value="1"/>
</dbReference>
<dbReference type="InterPro" id="IPR033926">
    <property type="entry name" value="IPT_NFkappaB"/>
</dbReference>
<reference evidence="4" key="1">
    <citation type="submission" date="2025-08" db="UniProtKB">
        <authorList>
            <consortium name="RefSeq"/>
        </authorList>
    </citation>
    <scope>IDENTIFICATION</scope>
    <source>
        <tissue evidence="4">Whole Larva</tissue>
    </source>
</reference>
<dbReference type="PROSITE" id="PS50254">
    <property type="entry name" value="REL_2"/>
    <property type="match status" value="1"/>
</dbReference>